<organism evidence="6 7">
    <name type="scientific">Oceanidesulfovibrio indonesiensis</name>
    <dbReference type="NCBI Taxonomy" id="54767"/>
    <lineage>
        <taxon>Bacteria</taxon>
        <taxon>Pseudomonadati</taxon>
        <taxon>Thermodesulfobacteriota</taxon>
        <taxon>Desulfovibrionia</taxon>
        <taxon>Desulfovibrionales</taxon>
        <taxon>Desulfovibrionaceae</taxon>
        <taxon>Oceanidesulfovibrio</taxon>
    </lineage>
</organism>
<dbReference type="InterPro" id="IPR050574">
    <property type="entry name" value="HPF/YfiA_ribosome-assoc"/>
</dbReference>
<evidence type="ECO:0000256" key="1">
    <source>
        <dbReference type="ARBA" id="ARBA00022845"/>
    </source>
</evidence>
<dbReference type="Pfam" id="PF02482">
    <property type="entry name" value="Ribosomal_S30AE"/>
    <property type="match status" value="1"/>
</dbReference>
<evidence type="ECO:0000313" key="6">
    <source>
        <dbReference type="EMBL" id="TVM18330.1"/>
    </source>
</evidence>
<dbReference type="EMBL" id="QMIE01000004">
    <property type="protein sequence ID" value="TVM18330.1"/>
    <property type="molecule type" value="Genomic_DNA"/>
</dbReference>
<dbReference type="GO" id="GO:0045900">
    <property type="term" value="P:negative regulation of translational elongation"/>
    <property type="evidence" value="ECO:0007669"/>
    <property type="project" value="TreeGrafter"/>
</dbReference>
<evidence type="ECO:0000259" key="5">
    <source>
        <dbReference type="Pfam" id="PF16321"/>
    </source>
</evidence>
<name>A0A7M3MGY9_9BACT</name>
<protein>
    <recommendedName>
        <fullName evidence="3 4">Ribosome hibernation promoting factor</fullName>
        <shortName evidence="4">HPF</shortName>
    </recommendedName>
</protein>
<evidence type="ECO:0000256" key="4">
    <source>
        <dbReference type="HAMAP-Rule" id="MF_00839"/>
    </source>
</evidence>
<dbReference type="InterPro" id="IPR032528">
    <property type="entry name" value="Ribosom_S30AE_C"/>
</dbReference>
<dbReference type="Gene3D" id="3.30.505.50">
    <property type="entry name" value="Sigma 54 modulation/S30EA ribosomal protein, C-terminal domain"/>
    <property type="match status" value="1"/>
</dbReference>
<dbReference type="NCBIfam" id="TIGR00741">
    <property type="entry name" value="yfiA"/>
    <property type="match status" value="1"/>
</dbReference>
<dbReference type="Proteomes" id="UP000448292">
    <property type="component" value="Unassembled WGS sequence"/>
</dbReference>
<keyword evidence="4" id="KW-0963">Cytoplasm</keyword>
<dbReference type="CDD" id="cd00552">
    <property type="entry name" value="RaiA"/>
    <property type="match status" value="1"/>
</dbReference>
<dbReference type="GO" id="GO:0022627">
    <property type="term" value="C:cytosolic small ribosomal subunit"/>
    <property type="evidence" value="ECO:0007669"/>
    <property type="project" value="TreeGrafter"/>
</dbReference>
<evidence type="ECO:0000313" key="7">
    <source>
        <dbReference type="Proteomes" id="UP000448292"/>
    </source>
</evidence>
<dbReference type="InterPro" id="IPR038416">
    <property type="entry name" value="Ribosom_S30AE_C_sf"/>
</dbReference>
<dbReference type="PANTHER" id="PTHR33231:SF1">
    <property type="entry name" value="30S RIBOSOMAL PROTEIN"/>
    <property type="match status" value="1"/>
</dbReference>
<evidence type="ECO:0000256" key="3">
    <source>
        <dbReference type="ARBA" id="ARBA00041148"/>
    </source>
</evidence>
<comment type="subunit">
    <text evidence="2">Associates exclusively with 100S ribosomes, which are dimers of 70S ribosomes.</text>
</comment>
<dbReference type="InterPro" id="IPR034694">
    <property type="entry name" value="HPF_long/plastid"/>
</dbReference>
<dbReference type="HAMAP" id="MF_00839">
    <property type="entry name" value="HPF"/>
    <property type="match status" value="1"/>
</dbReference>
<dbReference type="GO" id="GO:0043024">
    <property type="term" value="F:ribosomal small subunit binding"/>
    <property type="evidence" value="ECO:0007669"/>
    <property type="project" value="TreeGrafter"/>
</dbReference>
<comment type="caution">
    <text evidence="6">The sequence shown here is derived from an EMBL/GenBank/DDBJ whole genome shotgun (WGS) entry which is preliminary data.</text>
</comment>
<accession>A0A7M3MGY9</accession>
<dbReference type="Pfam" id="PF16321">
    <property type="entry name" value="Ribosom_S30AE_C"/>
    <property type="match status" value="1"/>
</dbReference>
<comment type="similarity">
    <text evidence="4">Belongs to the HPF/YfiA ribosome-associated protein family. Long HPF subfamily.</text>
</comment>
<dbReference type="AlphaFoldDB" id="A0A7M3MGY9"/>
<comment type="subcellular location">
    <subcellularLocation>
        <location evidence="4">Cytoplasm</location>
    </subcellularLocation>
</comment>
<comment type="function">
    <text evidence="4">Required for dimerization of active 70S ribosomes into 100S ribosomes in stationary phase; 100S ribosomes are translationally inactive and sometimes present during exponential growth.</text>
</comment>
<dbReference type="SUPFAM" id="SSF69754">
    <property type="entry name" value="Ribosome binding protein Y (YfiA homologue)"/>
    <property type="match status" value="1"/>
</dbReference>
<feature type="domain" description="Sigma 54 modulation/S30EA ribosomal protein C-terminal" evidence="5">
    <location>
        <begin position="121"/>
        <end position="176"/>
    </location>
</feature>
<gene>
    <name evidence="6" type="primary">raiA</name>
    <name evidence="4" type="synonym">hpf</name>
    <name evidence="6" type="ORF">DPQ33_06135</name>
</gene>
<keyword evidence="7" id="KW-1185">Reference proteome</keyword>
<reference evidence="6 7" key="1">
    <citation type="submission" date="2018-06" db="EMBL/GenBank/DDBJ databases">
        <title>Complete genome of Desulfovibrio indonesiensis P37SLT.</title>
        <authorList>
            <person name="Crispim J.S."/>
            <person name="Vidigal P.M.P."/>
            <person name="Silva L.C.F."/>
            <person name="Laguardia C.N."/>
            <person name="Araujo L.C."/>
            <person name="Dias R.S."/>
            <person name="Sousa M.P."/>
            <person name="Paula S.O."/>
            <person name="Silva C."/>
        </authorList>
    </citation>
    <scope>NUCLEOTIDE SEQUENCE [LARGE SCALE GENOMIC DNA]</scope>
    <source>
        <strain evidence="6 7">P37SLT</strain>
    </source>
</reference>
<dbReference type="PANTHER" id="PTHR33231">
    <property type="entry name" value="30S RIBOSOMAL PROTEIN"/>
    <property type="match status" value="1"/>
</dbReference>
<comment type="subunit">
    <text evidence="4">Interacts with 100S ribosomes.</text>
</comment>
<proteinExistence type="inferred from homology"/>
<dbReference type="OrthoDB" id="9794975at2"/>
<dbReference type="Gene3D" id="3.30.160.100">
    <property type="entry name" value="Ribosome hibernation promotion factor-like"/>
    <property type="match status" value="1"/>
</dbReference>
<keyword evidence="1 4" id="KW-0810">Translation regulation</keyword>
<dbReference type="InterPro" id="IPR036567">
    <property type="entry name" value="RHF-like"/>
</dbReference>
<evidence type="ECO:0000256" key="2">
    <source>
        <dbReference type="ARBA" id="ARBA00038695"/>
    </source>
</evidence>
<sequence>MNIAITFKGFEPSEHLKKYAHRRFEKLKKYVDSREDTTEVQVNLGVEKFRHLAEVTVSGDKINHSATESSEDMYASIDMVLDKLESQLRKLKDRDKDRRKGDRSRVSIETFTLSESEAGKRERTIVATDSIEPKPMFVDEAAMQLDTMDYSFLVFRNADTERINVIYRLNKHDFGLIDPGL</sequence>
<dbReference type="InterPro" id="IPR003489">
    <property type="entry name" value="RHF/RaiA"/>
</dbReference>
<dbReference type="RefSeq" id="WP_144302331.1">
    <property type="nucleotide sequence ID" value="NZ_QMIE01000004.1"/>
</dbReference>